<accession>A0A6S6W1Z0</accession>
<name>A0A6S6W1Z0_9PLEO</name>
<dbReference type="GO" id="GO:0003697">
    <property type="term" value="F:single-stranded DNA binding"/>
    <property type="evidence" value="ECO:0007669"/>
    <property type="project" value="InterPro"/>
</dbReference>
<keyword evidence="5" id="KW-0496">Mitochondrion</keyword>
<dbReference type="Pfam" id="PF12829">
    <property type="entry name" value="Mhr1"/>
    <property type="match status" value="1"/>
</dbReference>
<evidence type="ECO:0000256" key="1">
    <source>
        <dbReference type="ARBA" id="ARBA00004173"/>
    </source>
</evidence>
<dbReference type="PANTHER" id="PTHR28184">
    <property type="entry name" value="MITOCHONDRIAL HOMOLOGOUS RECOMBINATION PROTEIN 1"/>
    <property type="match status" value="1"/>
</dbReference>
<keyword evidence="7" id="KW-0687">Ribonucleoprotein</keyword>
<proteinExistence type="inferred from homology"/>
<dbReference type="AlphaFoldDB" id="A0A6S6W1Z0"/>
<keyword evidence="6" id="KW-0804">Transcription</keyword>
<dbReference type="GO" id="GO:0003735">
    <property type="term" value="F:structural constituent of ribosome"/>
    <property type="evidence" value="ECO:0007669"/>
    <property type="project" value="TreeGrafter"/>
</dbReference>
<organism evidence="9 10">
    <name type="scientific">Pyrenophora teres f. teres</name>
    <dbReference type="NCBI Taxonomy" id="97479"/>
    <lineage>
        <taxon>Eukaryota</taxon>
        <taxon>Fungi</taxon>
        <taxon>Dikarya</taxon>
        <taxon>Ascomycota</taxon>
        <taxon>Pezizomycotina</taxon>
        <taxon>Dothideomycetes</taxon>
        <taxon>Pleosporomycetidae</taxon>
        <taxon>Pleosporales</taxon>
        <taxon>Pleosporineae</taxon>
        <taxon>Pleosporaceae</taxon>
        <taxon>Pyrenophora</taxon>
    </lineage>
</organism>
<evidence type="ECO:0000313" key="10">
    <source>
        <dbReference type="Proteomes" id="UP000472372"/>
    </source>
</evidence>
<comment type="similarity">
    <text evidence="2">Belongs to the mitochondrion-specific ribosomal protein mL67 family.</text>
</comment>
<evidence type="ECO:0000256" key="7">
    <source>
        <dbReference type="ARBA" id="ARBA00023274"/>
    </source>
</evidence>
<evidence type="ECO:0000256" key="3">
    <source>
        <dbReference type="ARBA" id="ARBA00022980"/>
    </source>
</evidence>
<keyword evidence="3" id="KW-0689">Ribosomal protein</keyword>
<evidence type="ECO:0000256" key="8">
    <source>
        <dbReference type="ARBA" id="ARBA00035185"/>
    </source>
</evidence>
<evidence type="ECO:0000256" key="4">
    <source>
        <dbReference type="ARBA" id="ARBA00023015"/>
    </source>
</evidence>
<dbReference type="EMBL" id="HG992980">
    <property type="protein sequence ID" value="CAE7032550.1"/>
    <property type="molecule type" value="Genomic_DNA"/>
</dbReference>
<reference evidence="9" key="1">
    <citation type="submission" date="2021-02" db="EMBL/GenBank/DDBJ databases">
        <authorList>
            <person name="Syme A R."/>
            <person name="Syme A R."/>
            <person name="Moolhuijzen P."/>
        </authorList>
    </citation>
    <scope>NUCLEOTIDE SEQUENCE</scope>
    <source>
        <strain evidence="9">W1-1</strain>
    </source>
</reference>
<dbReference type="InterPro" id="IPR024629">
    <property type="entry name" value="Ribosomal_mL67"/>
</dbReference>
<gene>
    <name evidence="9" type="ORF">PTTW11_05017</name>
</gene>
<comment type="subcellular location">
    <subcellularLocation>
        <location evidence="1">Mitochondrion</location>
    </subcellularLocation>
</comment>
<sequence length="514" mass="59400">MPRSLARLRYKPPLKTLRFPTTVKRITPEFEEILERRVTAYVKRQSNPKLLKLQTVVNEKARRQATGKHVQAPSKPYTLRDVVDPKGTAKHGEIIYIFRNTKTNQIIHSLQELLDNHHLEQLPFIGKHSKPPVLRPDEWVPHCVVTFPTPAQGQNAFRKLREFRRLHELSWDKTNPEYRRLDRELRMKKIMNQRANTSADLAEVLRIQRSHGLVKTKEQEEQQQKTTAYLDKRWEQIDALANAGLAKEKPGDNVKWLEGQIQSMDRKLRMKHNQKEADQKRLKAAKEGLETRLGKLKYALRKAEQFKQLQEDLKKRAEPANDPGAEAQLEELKTQARVLQDSLENPDPLRSKEELNANRELLAQYQSDISTLELAFKAKAQSEARDHYIARSVLPKALRKDSTKPYTLQGVSVRWADIQDAVYASGRWPAEIEHEPLLLNKARGETLLFRAEDYEIEKTNEVNRLMDSLRFRAESEEMDELESAKQVEGGQLQSGVGSIAQLLAKRNPVQRATA</sequence>
<protein>
    <recommendedName>
        <fullName evidence="8">Large ribosomal subunit protein mL67</fullName>
    </recommendedName>
</protein>
<dbReference type="GO" id="GO:0005739">
    <property type="term" value="C:mitochondrion"/>
    <property type="evidence" value="ECO:0007669"/>
    <property type="project" value="UniProtKB-SubCell"/>
</dbReference>
<dbReference type="PANTHER" id="PTHR28184:SF1">
    <property type="entry name" value="LARGE RIBOSOMAL SUBUNIT PROTEIN ML67"/>
    <property type="match status" value="1"/>
</dbReference>
<evidence type="ECO:0000256" key="6">
    <source>
        <dbReference type="ARBA" id="ARBA00023163"/>
    </source>
</evidence>
<keyword evidence="4" id="KW-0805">Transcription regulation</keyword>
<dbReference type="GO" id="GO:0005840">
    <property type="term" value="C:ribosome"/>
    <property type="evidence" value="ECO:0007669"/>
    <property type="project" value="UniProtKB-KW"/>
</dbReference>
<evidence type="ECO:0000256" key="2">
    <source>
        <dbReference type="ARBA" id="ARBA00010741"/>
    </source>
</evidence>
<evidence type="ECO:0000256" key="5">
    <source>
        <dbReference type="ARBA" id="ARBA00023128"/>
    </source>
</evidence>
<dbReference type="Proteomes" id="UP000472372">
    <property type="component" value="Chromosome 4"/>
</dbReference>
<dbReference type="GO" id="GO:0000150">
    <property type="term" value="F:DNA strand exchange activity"/>
    <property type="evidence" value="ECO:0007669"/>
    <property type="project" value="InterPro"/>
</dbReference>
<dbReference type="GO" id="GO:1990904">
    <property type="term" value="C:ribonucleoprotein complex"/>
    <property type="evidence" value="ECO:0007669"/>
    <property type="project" value="UniProtKB-KW"/>
</dbReference>
<evidence type="ECO:0000313" key="9">
    <source>
        <dbReference type="EMBL" id="CAE7032550.1"/>
    </source>
</evidence>